<dbReference type="AlphaFoldDB" id="A0A2R4NXR5"/>
<name>A0A2R4NXR5_9BACT</name>
<proteinExistence type="predicted"/>
<dbReference type="Proteomes" id="UP000241854">
    <property type="component" value="Chromosome"/>
</dbReference>
<gene>
    <name evidence="1" type="ORF">CCS77_0142</name>
</gene>
<dbReference type="EMBL" id="CP021642">
    <property type="protein sequence ID" value="AVX43203.1"/>
    <property type="molecule type" value="Genomic_DNA"/>
</dbReference>
<evidence type="ECO:0000313" key="1">
    <source>
        <dbReference type="EMBL" id="AVX43203.1"/>
    </source>
</evidence>
<evidence type="ECO:0000313" key="2">
    <source>
        <dbReference type="Proteomes" id="UP000241854"/>
    </source>
</evidence>
<accession>A0A2R4NXR5</accession>
<sequence length="39" mass="4895">MIKFKLDDIKSYKLEFGDKFYLPERKKRQNLRANEFDLR</sequence>
<protein>
    <submittedName>
        <fullName evidence="1">Uncharacterized protein</fullName>
    </submittedName>
</protein>
<organism evidence="1 2">
    <name type="scientific">Campylobacter concisus</name>
    <dbReference type="NCBI Taxonomy" id="199"/>
    <lineage>
        <taxon>Bacteria</taxon>
        <taxon>Pseudomonadati</taxon>
        <taxon>Campylobacterota</taxon>
        <taxon>Epsilonproteobacteria</taxon>
        <taxon>Campylobacterales</taxon>
        <taxon>Campylobacteraceae</taxon>
        <taxon>Campylobacter</taxon>
    </lineage>
</organism>
<reference evidence="1 2" key="1">
    <citation type="journal article" date="2018" name="Emerg. Microbes Infect.">
        <title>Genomic analysis of oral Campylobacter concisus strains identified a potential bacterial molecular marker associated with active Crohn's disease.</title>
        <authorList>
            <person name="Liu F."/>
            <person name="Ma R."/>
            <person name="Tay C.Y.A."/>
            <person name="Octavia S."/>
            <person name="Lan R."/>
            <person name="Chung H.K.L."/>
            <person name="Riordan S.M."/>
            <person name="Grimm M.C."/>
            <person name="Leong R.W."/>
            <person name="Tanaka M.M."/>
            <person name="Connor S."/>
            <person name="Zhang L."/>
        </authorList>
    </citation>
    <scope>NUCLEOTIDE SEQUENCE [LARGE SCALE GENOMIC DNA]</scope>
    <source>
        <strain evidence="1 2">P2CDO4</strain>
    </source>
</reference>